<evidence type="ECO:0000313" key="7">
    <source>
        <dbReference type="RefSeq" id="XP_022249466.1"/>
    </source>
</evidence>
<evidence type="ECO:0000256" key="4">
    <source>
        <dbReference type="ARBA" id="ARBA00023136"/>
    </source>
</evidence>
<dbReference type="PANTHER" id="PTHR12988">
    <property type="entry name" value="SPHINGOMYELIN PHOSPHODIESTERASE 4"/>
    <property type="match status" value="1"/>
</dbReference>
<comment type="subcellular location">
    <subcellularLocation>
        <location evidence="1">Membrane</location>
        <topology evidence="1">Single-pass membrane protein</topology>
    </subcellularLocation>
</comment>
<keyword evidence="3 5" id="KW-1133">Transmembrane helix</keyword>
<dbReference type="PANTHER" id="PTHR12988:SF6">
    <property type="entry name" value="SPHINGOMYELIN PHOSPHODIESTERASE 4"/>
    <property type="match status" value="1"/>
</dbReference>
<feature type="transmembrane region" description="Helical" evidence="5">
    <location>
        <begin position="429"/>
        <end position="448"/>
    </location>
</feature>
<gene>
    <name evidence="7" type="primary">LOC106465816</name>
</gene>
<dbReference type="Proteomes" id="UP000694941">
    <property type="component" value="Unplaced"/>
</dbReference>
<proteinExistence type="predicted"/>
<evidence type="ECO:0000256" key="1">
    <source>
        <dbReference type="ARBA" id="ARBA00004167"/>
    </source>
</evidence>
<name>A0ABM1T0R0_LIMPO</name>
<dbReference type="InterPro" id="IPR024129">
    <property type="entry name" value="Sphingomy_SMPD4"/>
</dbReference>
<keyword evidence="2 5" id="KW-0812">Transmembrane</keyword>
<feature type="transmembrane region" description="Helical" evidence="5">
    <location>
        <begin position="403"/>
        <end position="422"/>
    </location>
</feature>
<evidence type="ECO:0000256" key="5">
    <source>
        <dbReference type="SAM" id="Phobius"/>
    </source>
</evidence>
<dbReference type="GeneID" id="106465816"/>
<evidence type="ECO:0000313" key="6">
    <source>
        <dbReference type="Proteomes" id="UP000694941"/>
    </source>
</evidence>
<dbReference type="Pfam" id="PF14724">
    <property type="entry name" value="mit_SMPDase"/>
    <property type="match status" value="1"/>
</dbReference>
<evidence type="ECO:0000256" key="3">
    <source>
        <dbReference type="ARBA" id="ARBA00022989"/>
    </source>
</evidence>
<accession>A0ABM1T0R0</accession>
<keyword evidence="4 5" id="KW-0472">Membrane</keyword>
<keyword evidence="6" id="KW-1185">Reference proteome</keyword>
<protein>
    <submittedName>
        <fullName evidence="7">Sphingomyelin phosphodiesterase 4-like isoform X1</fullName>
    </submittedName>
</protein>
<dbReference type="RefSeq" id="XP_022249466.1">
    <property type="nucleotide sequence ID" value="XM_022393758.1"/>
</dbReference>
<organism evidence="6 7">
    <name type="scientific">Limulus polyphemus</name>
    <name type="common">Atlantic horseshoe crab</name>
    <dbReference type="NCBI Taxonomy" id="6850"/>
    <lineage>
        <taxon>Eukaryota</taxon>
        <taxon>Metazoa</taxon>
        <taxon>Ecdysozoa</taxon>
        <taxon>Arthropoda</taxon>
        <taxon>Chelicerata</taxon>
        <taxon>Merostomata</taxon>
        <taxon>Xiphosura</taxon>
        <taxon>Limulidae</taxon>
        <taxon>Limulus</taxon>
    </lineage>
</organism>
<sequence>MGWKGILQLYSILPHMVQKKLYKFFRLCFDRWPCDSSLSFPLEMWLSYIQPWKYISHRVGSLSVDSEKENRDGFVNVKWKKFISENLCFYTVIFQQLLPKFFQVDLSSPENASMLFHLAKVFSKPNLGTVISEVESNFCKAPVCLLSPSFSSVNTPPPLMHNASVCGSLRQQLMNLEGPGFDYKPFFGEYQTSQVHQLLQLITQARIATAGLIKLHEASRKGWFSQLISCFNRSDTSFVSVEYNAVETKKVELYLEYTAIQLCELFQLEIPSVSLRGTSLQEKTPDTVPGPNGPCLTPLGRYQLVNRIHKFPFHYQENPDLQPIRNYEITFLVRLLHQISTAVNKNYGNKFNDFYYRETFLGQLARQLLTAPSIFYKITKTGSVPSSFRELQTLPPRVHLRYLARRQTVGYLLCLIILGYVCGYNPLKVVFFLAILTAFYFVIKAFFYPMPPPPPPSL</sequence>
<evidence type="ECO:0000256" key="2">
    <source>
        <dbReference type="ARBA" id="ARBA00022692"/>
    </source>
</evidence>
<reference evidence="7" key="1">
    <citation type="submission" date="2025-08" db="UniProtKB">
        <authorList>
            <consortium name="RefSeq"/>
        </authorList>
    </citation>
    <scope>IDENTIFICATION</scope>
    <source>
        <tissue evidence="7">Muscle</tissue>
    </source>
</reference>